<accession>A0AAV1ZWD0</accession>
<protein>
    <submittedName>
        <fullName evidence="1">Uncharacterized protein</fullName>
    </submittedName>
</protein>
<reference evidence="1 2" key="1">
    <citation type="submission" date="2024-04" db="EMBL/GenBank/DDBJ databases">
        <authorList>
            <person name="Rising A."/>
            <person name="Reimegard J."/>
            <person name="Sonavane S."/>
            <person name="Akerstrom W."/>
            <person name="Nylinder S."/>
            <person name="Hedman E."/>
            <person name="Kallberg Y."/>
        </authorList>
    </citation>
    <scope>NUCLEOTIDE SEQUENCE [LARGE SCALE GENOMIC DNA]</scope>
</reference>
<comment type="caution">
    <text evidence="1">The sequence shown here is derived from an EMBL/GenBank/DDBJ whole genome shotgun (WGS) entry which is preliminary data.</text>
</comment>
<dbReference type="AlphaFoldDB" id="A0AAV1ZWD0"/>
<organism evidence="1 2">
    <name type="scientific">Larinioides sclopetarius</name>
    <dbReference type="NCBI Taxonomy" id="280406"/>
    <lineage>
        <taxon>Eukaryota</taxon>
        <taxon>Metazoa</taxon>
        <taxon>Ecdysozoa</taxon>
        <taxon>Arthropoda</taxon>
        <taxon>Chelicerata</taxon>
        <taxon>Arachnida</taxon>
        <taxon>Araneae</taxon>
        <taxon>Araneomorphae</taxon>
        <taxon>Entelegynae</taxon>
        <taxon>Araneoidea</taxon>
        <taxon>Araneidae</taxon>
        <taxon>Larinioides</taxon>
    </lineage>
</organism>
<sequence>PSCRPCCQPLRRTSCPSRQPRSPCCFRCWTRCLLRSSLDRCRPSGLWWSSWTRSCPRRPSGLWWSSWTRICPCRPCSLWWCYRTWSSCRRPRSLWWSHRAWCFSRSWSSSWTRIWSWIQQSPHSLKCLLKKGSEGLYLAKRLLYCTVFVENFDGKK</sequence>
<dbReference type="EMBL" id="CAXIEN010000078">
    <property type="protein sequence ID" value="CAL1274696.1"/>
    <property type="molecule type" value="Genomic_DNA"/>
</dbReference>
<evidence type="ECO:0000313" key="2">
    <source>
        <dbReference type="Proteomes" id="UP001497382"/>
    </source>
</evidence>
<name>A0AAV1ZWD0_9ARAC</name>
<feature type="non-terminal residue" evidence="1">
    <location>
        <position position="1"/>
    </location>
</feature>
<proteinExistence type="predicted"/>
<evidence type="ECO:0000313" key="1">
    <source>
        <dbReference type="EMBL" id="CAL1274696.1"/>
    </source>
</evidence>
<dbReference type="Proteomes" id="UP001497382">
    <property type="component" value="Unassembled WGS sequence"/>
</dbReference>
<keyword evidence="2" id="KW-1185">Reference proteome</keyword>
<gene>
    <name evidence="1" type="ORF">LARSCL_LOCUS7614</name>
</gene>